<organism evidence="2 3">
    <name type="scientific">Coccomyxa subellipsoidea</name>
    <dbReference type="NCBI Taxonomy" id="248742"/>
    <lineage>
        <taxon>Eukaryota</taxon>
        <taxon>Viridiplantae</taxon>
        <taxon>Chlorophyta</taxon>
        <taxon>core chlorophytes</taxon>
        <taxon>Trebouxiophyceae</taxon>
        <taxon>Trebouxiophyceae incertae sedis</taxon>
        <taxon>Coccomyxaceae</taxon>
        <taxon>Coccomyxa</taxon>
    </lineage>
</organism>
<comment type="caution">
    <text evidence="2">The sequence shown here is derived from an EMBL/GenBank/DDBJ whole genome shotgun (WGS) entry which is preliminary data.</text>
</comment>
<evidence type="ECO:0000256" key="1">
    <source>
        <dbReference type="SAM" id="MobiDB-lite"/>
    </source>
</evidence>
<feature type="region of interest" description="Disordered" evidence="1">
    <location>
        <begin position="317"/>
        <end position="363"/>
    </location>
</feature>
<name>A0ABR2YAN2_9CHLO</name>
<feature type="compositionally biased region" description="Pro residues" evidence="1">
    <location>
        <begin position="324"/>
        <end position="337"/>
    </location>
</feature>
<dbReference type="Proteomes" id="UP001491310">
    <property type="component" value="Unassembled WGS sequence"/>
</dbReference>
<sequence>MEDVVVKVFKVGAEVASESIFSPVTAAEAKDGLRDTSAAWVGKLTEPNRSTGLVGRRQLTPGATYHLHLQEQPSQPDVATKLDNLVEGQNKMVEGQNKMTSLLEARMVRKYTFSQGKEGKSEAVQAAAGSYQIKDIRKDYKLSFTCSTPTAEYQFNGGADAVIVPYGELQWQLQTRAIIGWKTPTSLITVTSGEQQRTLELLGTLHHSNHPALVVSTDGVNFVIFQPFGDAVRYFQSLDDRQPGYITPHDAMRFLARQLVTVASPEPAFSYKQLQSLSASHAELRQEALILCASHKGEACPPAVAAAQCRLQTVGPPAVAAVDPPNPPPPPPPPPPRGTSDYRGSDPIGSDTKGSDTNGNRKG</sequence>
<dbReference type="EMBL" id="JALJOT010000018">
    <property type="protein sequence ID" value="KAK9901204.1"/>
    <property type="molecule type" value="Genomic_DNA"/>
</dbReference>
<reference evidence="2 3" key="1">
    <citation type="journal article" date="2024" name="Nat. Commun.">
        <title>Phylogenomics reveals the evolutionary origins of lichenization in chlorophyte algae.</title>
        <authorList>
            <person name="Puginier C."/>
            <person name="Libourel C."/>
            <person name="Otte J."/>
            <person name="Skaloud P."/>
            <person name="Haon M."/>
            <person name="Grisel S."/>
            <person name="Petersen M."/>
            <person name="Berrin J.G."/>
            <person name="Delaux P.M."/>
            <person name="Dal Grande F."/>
            <person name="Keller J."/>
        </authorList>
    </citation>
    <scope>NUCLEOTIDE SEQUENCE [LARGE SCALE GENOMIC DNA]</scope>
    <source>
        <strain evidence="2 3">SAG 216-7</strain>
    </source>
</reference>
<keyword evidence="3" id="KW-1185">Reference proteome</keyword>
<accession>A0ABR2YAN2</accession>
<gene>
    <name evidence="2" type="ORF">WJX75_000120</name>
</gene>
<evidence type="ECO:0000313" key="2">
    <source>
        <dbReference type="EMBL" id="KAK9901204.1"/>
    </source>
</evidence>
<protein>
    <recommendedName>
        <fullName evidence="4">EF-hand domain-containing protein</fullName>
    </recommendedName>
</protein>
<proteinExistence type="predicted"/>
<evidence type="ECO:0008006" key="4">
    <source>
        <dbReference type="Google" id="ProtNLM"/>
    </source>
</evidence>
<evidence type="ECO:0000313" key="3">
    <source>
        <dbReference type="Proteomes" id="UP001491310"/>
    </source>
</evidence>